<dbReference type="EMBL" id="CP011304">
    <property type="protein sequence ID" value="AKE66154.1"/>
    <property type="molecule type" value="Genomic_DNA"/>
</dbReference>
<sequence length="86" mass="9922">MKTFLKNMAAVWQAIPEILKNLKSLNSASSKYQDILTELQIDNYLLENLYKNPKYDSPKKLNRYEFKVFSQAGEDGITSEMELATV</sequence>
<dbReference type="PATRIC" id="fig|1641812.3.peg.3960"/>
<name>A0A0F6U786_MICAE</name>
<dbReference type="RefSeq" id="WP_046663180.1">
    <property type="nucleotide sequence ID" value="NZ_CP011304.1"/>
</dbReference>
<evidence type="ECO:0000313" key="2">
    <source>
        <dbReference type="Proteomes" id="UP000034103"/>
    </source>
</evidence>
<protein>
    <submittedName>
        <fullName evidence="1">Uncharacterized protein</fullName>
    </submittedName>
</protein>
<organism evidence="1 2">
    <name type="scientific">Microcystis aeruginosa NIES-2549</name>
    <dbReference type="NCBI Taxonomy" id="1641812"/>
    <lineage>
        <taxon>Bacteria</taxon>
        <taxon>Bacillati</taxon>
        <taxon>Cyanobacteriota</taxon>
        <taxon>Cyanophyceae</taxon>
        <taxon>Oscillatoriophycideae</taxon>
        <taxon>Chroococcales</taxon>
        <taxon>Microcystaceae</taxon>
        <taxon>Microcystis</taxon>
    </lineage>
</organism>
<accession>A0A0F6U786</accession>
<dbReference type="Proteomes" id="UP000034103">
    <property type="component" value="Chromosome"/>
</dbReference>
<gene>
    <name evidence="1" type="ORF">MYAER_3824</name>
</gene>
<proteinExistence type="predicted"/>
<reference evidence="1 2" key="1">
    <citation type="journal article" date="2015" name="Genome Announc.">
        <title>Complete Genome Sequence of Microcystis aeruginosa NIES-2549, a Bloom-Forming Cyanobacterium from Lake Kasumigaura, Japan.</title>
        <authorList>
            <person name="Yamaguchi H."/>
            <person name="Suzuki S."/>
            <person name="Tanabe Y."/>
            <person name="Osana Y."/>
            <person name="Shimura Y."/>
            <person name="Ishida K."/>
            <person name="Kawachi M."/>
        </authorList>
    </citation>
    <scope>NUCLEOTIDE SEQUENCE [LARGE SCALE GENOMIC DNA]</scope>
    <source>
        <strain evidence="1 2">NIES-2549</strain>
    </source>
</reference>
<evidence type="ECO:0000313" key="1">
    <source>
        <dbReference type="EMBL" id="AKE66154.1"/>
    </source>
</evidence>
<dbReference type="HOGENOM" id="CLU_2494387_0_0_3"/>
<dbReference type="AlphaFoldDB" id="A0A0F6U786"/>